<dbReference type="CDD" id="cd06171">
    <property type="entry name" value="Sigma70_r4"/>
    <property type="match status" value="1"/>
</dbReference>
<dbReference type="Pfam" id="PF04545">
    <property type="entry name" value="Sigma70_r4"/>
    <property type="match status" value="1"/>
</dbReference>
<evidence type="ECO:0000256" key="2">
    <source>
        <dbReference type="ARBA" id="ARBA00022969"/>
    </source>
</evidence>
<dbReference type="AlphaFoldDB" id="A0AAE3J940"/>
<name>A0AAE3J940_9FIRM</name>
<dbReference type="Pfam" id="PF04539">
    <property type="entry name" value="Sigma70_r3"/>
    <property type="match status" value="1"/>
</dbReference>
<dbReference type="GO" id="GO:0006352">
    <property type="term" value="P:DNA-templated transcription initiation"/>
    <property type="evidence" value="ECO:0007669"/>
    <property type="project" value="InterPro"/>
</dbReference>
<dbReference type="InterPro" id="IPR014284">
    <property type="entry name" value="RNA_pol_sigma-70_dom"/>
</dbReference>
<dbReference type="InterPro" id="IPR050239">
    <property type="entry name" value="Sigma-70_RNA_pol_init_factors"/>
</dbReference>
<evidence type="ECO:0000256" key="3">
    <source>
        <dbReference type="ARBA" id="ARBA00023015"/>
    </source>
</evidence>
<feature type="domain" description="HTH cro/C1-type" evidence="7">
    <location>
        <begin position="196"/>
        <end position="226"/>
    </location>
</feature>
<keyword evidence="9" id="KW-1185">Reference proteome</keyword>
<evidence type="ECO:0000313" key="9">
    <source>
        <dbReference type="Proteomes" id="UP001198242"/>
    </source>
</evidence>
<dbReference type="NCBIfam" id="TIGR02937">
    <property type="entry name" value="sigma70-ECF"/>
    <property type="match status" value="1"/>
</dbReference>
<keyword evidence="6" id="KW-0804">Transcription</keyword>
<dbReference type="PROSITE" id="PS00716">
    <property type="entry name" value="SIGMA70_2"/>
    <property type="match status" value="1"/>
</dbReference>
<dbReference type="InterPro" id="IPR007630">
    <property type="entry name" value="RNA_pol_sigma70_r4"/>
</dbReference>
<evidence type="ECO:0000256" key="4">
    <source>
        <dbReference type="ARBA" id="ARBA00023082"/>
    </source>
</evidence>
<evidence type="ECO:0000256" key="5">
    <source>
        <dbReference type="ARBA" id="ARBA00023125"/>
    </source>
</evidence>
<accession>A0AAE3J940</accession>
<evidence type="ECO:0000313" key="8">
    <source>
        <dbReference type="EMBL" id="MCC2210234.1"/>
    </source>
</evidence>
<keyword evidence="5" id="KW-0238">DNA-binding</keyword>
<comment type="similarity">
    <text evidence="1">Belongs to the sigma-70 factor family.</text>
</comment>
<dbReference type="PANTHER" id="PTHR30603">
    <property type="entry name" value="RNA POLYMERASE SIGMA FACTOR RPO"/>
    <property type="match status" value="1"/>
</dbReference>
<sequence>MRDNTALIERVREGDKQAENRMVEENMGLVYSIARRFLNRGYDAEDLTQIGAIGLIKAVKKFNPEFNVQFSTYAVPMITGEIKRFLRDDGAVKISRTLKENAMKGWRCEELLRRKLNRQPTINEISKESGIDAESLIEAFEAATPPESIYESVYDNGDKEIRLLDTITGEEIEDGVINKVMIDDILSRLTEREKEIILLRYFRGKTQSEIAKIIGVSQVQISRIEKKAIERIRGEMP</sequence>
<dbReference type="SUPFAM" id="SSF88946">
    <property type="entry name" value="Sigma2 domain of RNA polymerase sigma factors"/>
    <property type="match status" value="1"/>
</dbReference>
<organism evidence="8 9">
    <name type="scientific">Hominilimicola fabiformis</name>
    <dbReference type="NCBI Taxonomy" id="2885356"/>
    <lineage>
        <taxon>Bacteria</taxon>
        <taxon>Bacillati</taxon>
        <taxon>Bacillota</taxon>
        <taxon>Clostridia</taxon>
        <taxon>Eubacteriales</taxon>
        <taxon>Oscillospiraceae</taxon>
        <taxon>Hominilimicola</taxon>
    </lineage>
</organism>
<dbReference type="InterPro" id="IPR013325">
    <property type="entry name" value="RNA_pol_sigma_r2"/>
</dbReference>
<keyword evidence="2" id="KW-0749">Sporulation</keyword>
<keyword evidence="3" id="KW-0805">Transcription regulation</keyword>
<gene>
    <name evidence="8" type="ORF">LKE05_05450</name>
</gene>
<evidence type="ECO:0000259" key="7">
    <source>
        <dbReference type="PROSITE" id="PS50943"/>
    </source>
</evidence>
<dbReference type="Gene3D" id="1.20.120.1810">
    <property type="match status" value="1"/>
</dbReference>
<dbReference type="PRINTS" id="PR00046">
    <property type="entry name" value="SIGMA70FCT"/>
</dbReference>
<protein>
    <submittedName>
        <fullName evidence="8">SigB/SigF/SigG family RNA polymerase sigma factor</fullName>
    </submittedName>
</protein>
<dbReference type="Pfam" id="PF04542">
    <property type="entry name" value="Sigma70_r2"/>
    <property type="match status" value="1"/>
</dbReference>
<dbReference type="InterPro" id="IPR013324">
    <property type="entry name" value="RNA_pol_sigma_r3/r4-like"/>
</dbReference>
<dbReference type="RefSeq" id="WP_022230176.1">
    <property type="nucleotide sequence ID" value="NZ_JAJEQM010000006.1"/>
</dbReference>
<dbReference type="GO" id="GO:0003677">
    <property type="term" value="F:DNA binding"/>
    <property type="evidence" value="ECO:0007669"/>
    <property type="project" value="UniProtKB-KW"/>
</dbReference>
<dbReference type="Proteomes" id="UP001198242">
    <property type="component" value="Unassembled WGS sequence"/>
</dbReference>
<dbReference type="InterPro" id="IPR000943">
    <property type="entry name" value="RNA_pol_sigma70"/>
</dbReference>
<reference evidence="8 9" key="1">
    <citation type="submission" date="2021-10" db="EMBL/GenBank/DDBJ databases">
        <title>Anaerobic single-cell dispensing facilitates the cultivation of human gut bacteria.</title>
        <authorList>
            <person name="Afrizal A."/>
        </authorList>
    </citation>
    <scope>NUCLEOTIDE SEQUENCE [LARGE SCALE GENOMIC DNA]</scope>
    <source>
        <strain evidence="8 9">CLA-AA-H232</strain>
    </source>
</reference>
<dbReference type="InterPro" id="IPR007624">
    <property type="entry name" value="RNA_pol_sigma70_r3"/>
</dbReference>
<dbReference type="GO" id="GO:0016987">
    <property type="term" value="F:sigma factor activity"/>
    <property type="evidence" value="ECO:0007669"/>
    <property type="project" value="UniProtKB-KW"/>
</dbReference>
<dbReference type="EMBL" id="JAJEQM010000006">
    <property type="protein sequence ID" value="MCC2210234.1"/>
    <property type="molecule type" value="Genomic_DNA"/>
</dbReference>
<dbReference type="InterPro" id="IPR007627">
    <property type="entry name" value="RNA_pol_sigma70_r2"/>
</dbReference>
<proteinExistence type="inferred from homology"/>
<dbReference type="GO" id="GO:0030435">
    <property type="term" value="P:sporulation resulting in formation of a cellular spore"/>
    <property type="evidence" value="ECO:0007669"/>
    <property type="project" value="UniProtKB-KW"/>
</dbReference>
<evidence type="ECO:0000256" key="6">
    <source>
        <dbReference type="ARBA" id="ARBA00023163"/>
    </source>
</evidence>
<dbReference type="InterPro" id="IPR001387">
    <property type="entry name" value="Cro/C1-type_HTH"/>
</dbReference>
<dbReference type="PANTHER" id="PTHR30603:SF17">
    <property type="entry name" value="RNA POLYMERASE SIGMA-G FACTOR"/>
    <property type="match status" value="1"/>
</dbReference>
<dbReference type="NCBIfam" id="TIGR02980">
    <property type="entry name" value="SigBFG"/>
    <property type="match status" value="1"/>
</dbReference>
<dbReference type="SUPFAM" id="SSF88659">
    <property type="entry name" value="Sigma3 and sigma4 domains of RNA polymerase sigma factors"/>
    <property type="match status" value="2"/>
</dbReference>
<dbReference type="PROSITE" id="PS50943">
    <property type="entry name" value="HTH_CROC1"/>
    <property type="match status" value="1"/>
</dbReference>
<comment type="caution">
    <text evidence="8">The sequence shown here is derived from an EMBL/GenBank/DDBJ whole genome shotgun (WGS) entry which is preliminary data.</text>
</comment>
<keyword evidence="4" id="KW-0731">Sigma factor</keyword>
<dbReference type="Gene3D" id="1.20.140.160">
    <property type="match status" value="1"/>
</dbReference>
<dbReference type="InterPro" id="IPR014322">
    <property type="entry name" value="RNA_pol_sigma-B/F/G"/>
</dbReference>
<evidence type="ECO:0000256" key="1">
    <source>
        <dbReference type="ARBA" id="ARBA00007788"/>
    </source>
</evidence>